<proteinExistence type="predicted"/>
<feature type="transmembrane region" description="Helical" evidence="1">
    <location>
        <begin position="50"/>
        <end position="72"/>
    </location>
</feature>
<dbReference type="RefSeq" id="WP_209706105.1">
    <property type="nucleotide sequence ID" value="NZ_JAFIDA010000001.1"/>
</dbReference>
<keyword evidence="3" id="KW-1185">Reference proteome</keyword>
<keyword evidence="1" id="KW-1133">Transmembrane helix</keyword>
<feature type="transmembrane region" description="Helical" evidence="1">
    <location>
        <begin position="84"/>
        <end position="106"/>
    </location>
</feature>
<name>A0A940PNQ1_9MICO</name>
<reference evidence="2" key="1">
    <citation type="submission" date="2021-02" db="EMBL/GenBank/DDBJ databases">
        <title>Sequencing the genomes of 1000 actinobacteria strains.</title>
        <authorList>
            <person name="Klenk H.-P."/>
        </authorList>
    </citation>
    <scope>NUCLEOTIDE SEQUENCE</scope>
    <source>
        <strain evidence="2">DSM 22850</strain>
    </source>
</reference>
<evidence type="ECO:0000313" key="3">
    <source>
        <dbReference type="Proteomes" id="UP000675163"/>
    </source>
</evidence>
<comment type="caution">
    <text evidence="2">The sequence shown here is derived from an EMBL/GenBank/DDBJ whole genome shotgun (WGS) entry which is preliminary data.</text>
</comment>
<keyword evidence="1" id="KW-0472">Membrane</keyword>
<gene>
    <name evidence="2" type="ORF">JOF28_002569</name>
</gene>
<organism evidence="2 3">
    <name type="scientific">Leucobacter exalbidus</name>
    <dbReference type="NCBI Taxonomy" id="662960"/>
    <lineage>
        <taxon>Bacteria</taxon>
        <taxon>Bacillati</taxon>
        <taxon>Actinomycetota</taxon>
        <taxon>Actinomycetes</taxon>
        <taxon>Micrococcales</taxon>
        <taxon>Microbacteriaceae</taxon>
        <taxon>Leucobacter</taxon>
    </lineage>
</organism>
<protein>
    <recommendedName>
        <fullName evidence="4">DUF4190 domain-containing protein</fullName>
    </recommendedName>
</protein>
<evidence type="ECO:0008006" key="4">
    <source>
        <dbReference type="Google" id="ProtNLM"/>
    </source>
</evidence>
<dbReference type="AlphaFoldDB" id="A0A940PNQ1"/>
<dbReference type="Proteomes" id="UP000675163">
    <property type="component" value="Unassembled WGS sequence"/>
</dbReference>
<dbReference type="EMBL" id="JAFIDA010000001">
    <property type="protein sequence ID" value="MBP1327337.1"/>
    <property type="molecule type" value="Genomic_DNA"/>
</dbReference>
<evidence type="ECO:0000256" key="1">
    <source>
        <dbReference type="SAM" id="Phobius"/>
    </source>
</evidence>
<sequence length="147" mass="14967">MTDNLPPNQPENPELADLVAGAAPAYRGEAAPVQPGYAAAPPVAGKTLGIVGLVLAILIPIVGLILSIVAFIQSKKAGARNIPGLIGIILGALGTIVYILIIVFIVQAGLKGVEIMEVCAADPTASVEYLGQVLPCSALTDEQLTGF</sequence>
<accession>A0A940PNQ1</accession>
<evidence type="ECO:0000313" key="2">
    <source>
        <dbReference type="EMBL" id="MBP1327337.1"/>
    </source>
</evidence>
<keyword evidence="1" id="KW-0812">Transmembrane</keyword>